<dbReference type="PANTHER" id="PTHR33308:SF10">
    <property type="entry name" value="EXO-GLUCOSAMINIDASE LYTG"/>
    <property type="match status" value="1"/>
</dbReference>
<name>A0A411ZUV7_9FIRM</name>
<dbReference type="Gene3D" id="4.10.80.30">
    <property type="entry name" value="DNA polymerase, domain 6"/>
    <property type="match status" value="1"/>
</dbReference>
<feature type="domain" description="Mannosyl-glycoprotein endo-beta-N-acetylglucosamidase-like" evidence="2">
    <location>
        <begin position="4"/>
        <end position="173"/>
    </location>
</feature>
<dbReference type="Proteomes" id="UP000283585">
    <property type="component" value="Unassembled WGS sequence"/>
</dbReference>
<comment type="caution">
    <text evidence="3">The sequence shown here is derived from an EMBL/GenBank/DDBJ whole genome shotgun (WGS) entry which is preliminary data.</text>
</comment>
<protein>
    <recommendedName>
        <fullName evidence="2">Mannosyl-glycoprotein endo-beta-N-acetylglucosamidase-like domain-containing protein</fullName>
    </recommendedName>
</protein>
<dbReference type="PANTHER" id="PTHR33308">
    <property type="entry name" value="PEPTIDOGLYCAN HYDROLASE FLGJ"/>
    <property type="match status" value="1"/>
</dbReference>
<sequence length="256" mass="28033">MQATELKNLTPAELIKKVGPLFTKDQLQTGILASVSMAQFILESGWGKSKLTQNANNAFGMKKNLSGNTWPGSKWDGVKTIPMKTGEQTKDGKSYSIVADFRVYDCLQCSIGDHSAYLAGAKNGNKLRYEGLKGCKDYKKAATIIKNGGYATDVNYVSQLCRIIEQYKLTDYDVKAGGTGTDSKTATTTTTKKKTFQVKVTANDLRIRRGPGTNYAFTGRYTGKGKFTIVEERNGWGRLKSGAGWICLTVNCVTRV</sequence>
<dbReference type="EMBL" id="QRSS01000004">
    <property type="protein sequence ID" value="RGQ06601.1"/>
    <property type="molecule type" value="Genomic_DNA"/>
</dbReference>
<dbReference type="InterPro" id="IPR002901">
    <property type="entry name" value="MGlyc_endo_b_GlcNAc-like_dom"/>
</dbReference>
<keyword evidence="1" id="KW-0378">Hydrolase</keyword>
<dbReference type="AlphaFoldDB" id="A0A411ZUV7"/>
<gene>
    <name evidence="3" type="ORF">DWZ12_04905</name>
</gene>
<dbReference type="Pfam" id="PF01832">
    <property type="entry name" value="Glucosaminidase"/>
    <property type="match status" value="1"/>
</dbReference>
<evidence type="ECO:0000256" key="1">
    <source>
        <dbReference type="ARBA" id="ARBA00022801"/>
    </source>
</evidence>
<organism evidence="3 4">
    <name type="scientific">Blautia obeum</name>
    <dbReference type="NCBI Taxonomy" id="40520"/>
    <lineage>
        <taxon>Bacteria</taxon>
        <taxon>Bacillati</taxon>
        <taxon>Bacillota</taxon>
        <taxon>Clostridia</taxon>
        <taxon>Lachnospirales</taxon>
        <taxon>Lachnospiraceae</taxon>
        <taxon>Blautia</taxon>
    </lineage>
</organism>
<evidence type="ECO:0000313" key="3">
    <source>
        <dbReference type="EMBL" id="RGQ06601.1"/>
    </source>
</evidence>
<dbReference type="GO" id="GO:0004040">
    <property type="term" value="F:amidase activity"/>
    <property type="evidence" value="ECO:0007669"/>
    <property type="project" value="InterPro"/>
</dbReference>
<evidence type="ECO:0000313" key="4">
    <source>
        <dbReference type="Proteomes" id="UP000283585"/>
    </source>
</evidence>
<reference evidence="3 4" key="1">
    <citation type="submission" date="2018-08" db="EMBL/GenBank/DDBJ databases">
        <title>A genome reference for cultivated species of the human gut microbiota.</title>
        <authorList>
            <person name="Zou Y."/>
            <person name="Xue W."/>
            <person name="Luo G."/>
        </authorList>
    </citation>
    <scope>NUCLEOTIDE SEQUENCE [LARGE SCALE GENOMIC DNA]</scope>
    <source>
        <strain evidence="3 4">AF29-2BH</strain>
    </source>
</reference>
<accession>A0A411ZUV7</accession>
<dbReference type="InterPro" id="IPR051056">
    <property type="entry name" value="Glycosyl_Hydrolase_73"/>
</dbReference>
<dbReference type="Gene3D" id="2.30.30.40">
    <property type="entry name" value="SH3 Domains"/>
    <property type="match status" value="1"/>
</dbReference>
<dbReference type="SMART" id="SM00047">
    <property type="entry name" value="LYZ2"/>
    <property type="match status" value="1"/>
</dbReference>
<proteinExistence type="predicted"/>
<dbReference type="Gene3D" id="1.10.530.10">
    <property type="match status" value="1"/>
</dbReference>
<evidence type="ECO:0000259" key="2">
    <source>
        <dbReference type="SMART" id="SM00047"/>
    </source>
</evidence>